<evidence type="ECO:0000256" key="13">
    <source>
        <dbReference type="RuleBase" id="RU365090"/>
    </source>
</evidence>
<evidence type="ECO:0000256" key="9">
    <source>
        <dbReference type="ARBA" id="ARBA00022723"/>
    </source>
</evidence>
<dbReference type="Pfam" id="PF03453">
    <property type="entry name" value="MoeA_N"/>
    <property type="match status" value="1"/>
</dbReference>
<evidence type="ECO:0000256" key="3">
    <source>
        <dbReference type="ARBA" id="ARBA00005046"/>
    </source>
</evidence>
<evidence type="ECO:0000256" key="5">
    <source>
        <dbReference type="ARBA" id="ARBA00013269"/>
    </source>
</evidence>
<dbReference type="Gene3D" id="2.170.190.11">
    <property type="entry name" value="Molybdopterin biosynthesis moea protein, domain 3"/>
    <property type="match status" value="1"/>
</dbReference>
<dbReference type="InterPro" id="IPR036688">
    <property type="entry name" value="MoeA_C_domain_IV_sf"/>
</dbReference>
<dbReference type="Proteomes" id="UP000005744">
    <property type="component" value="Unassembled WGS sequence"/>
</dbReference>
<evidence type="ECO:0000256" key="1">
    <source>
        <dbReference type="ARBA" id="ARBA00001946"/>
    </source>
</evidence>
<organism evidence="15 16">
    <name type="scientific">Beggiatoa alba B18LD</name>
    <dbReference type="NCBI Taxonomy" id="395493"/>
    <lineage>
        <taxon>Bacteria</taxon>
        <taxon>Pseudomonadati</taxon>
        <taxon>Pseudomonadota</taxon>
        <taxon>Gammaproteobacteria</taxon>
        <taxon>Thiotrichales</taxon>
        <taxon>Thiotrichaceae</taxon>
        <taxon>Beggiatoa</taxon>
    </lineage>
</organism>
<dbReference type="EMBL" id="JH600070">
    <property type="protein sequence ID" value="EIJ42129.1"/>
    <property type="molecule type" value="Genomic_DNA"/>
</dbReference>
<dbReference type="FunFam" id="2.40.340.10:FF:000003">
    <property type="entry name" value="Molybdopterin molybdenumtransferase"/>
    <property type="match status" value="1"/>
</dbReference>
<name>I3CET6_9GAMM</name>
<keyword evidence="11 13" id="KW-0501">Molybdenum cofactor biosynthesis</keyword>
<evidence type="ECO:0000256" key="6">
    <source>
        <dbReference type="ARBA" id="ARBA00021108"/>
    </source>
</evidence>
<dbReference type="Gene3D" id="3.40.980.10">
    <property type="entry name" value="MoaB/Mog-like domain"/>
    <property type="match status" value="1"/>
</dbReference>
<keyword evidence="16" id="KW-1185">Reference proteome</keyword>
<comment type="cofactor">
    <cofactor evidence="1 13">
        <name>Mg(2+)</name>
        <dbReference type="ChEBI" id="CHEBI:18420"/>
    </cofactor>
</comment>
<protein>
    <recommendedName>
        <fullName evidence="6 13">Molybdopterin molybdenumtransferase</fullName>
        <ecNumber evidence="5 13">2.10.1.1</ecNumber>
    </recommendedName>
</protein>
<dbReference type="PANTHER" id="PTHR10192">
    <property type="entry name" value="MOLYBDOPTERIN BIOSYNTHESIS PROTEIN"/>
    <property type="match status" value="1"/>
</dbReference>
<keyword evidence="8 13" id="KW-0808">Transferase</keyword>
<dbReference type="NCBIfam" id="TIGR00177">
    <property type="entry name" value="molyb_syn"/>
    <property type="match status" value="1"/>
</dbReference>
<dbReference type="OrthoDB" id="9804758at2"/>
<dbReference type="PROSITE" id="PS01079">
    <property type="entry name" value="MOCF_BIOSYNTHESIS_2"/>
    <property type="match status" value="1"/>
</dbReference>
<dbReference type="SUPFAM" id="SSF63867">
    <property type="entry name" value="MoeA C-terminal domain-like"/>
    <property type="match status" value="1"/>
</dbReference>
<dbReference type="AlphaFoldDB" id="I3CET6"/>
<sequence>MSLKPPTCLDDYDTESITVDIALERIQNTLKPIQGYEQVAIRSALGRVLATDIYSALNVPAYPNSAMDGYAVRGEDLPIVGIASLQIIGSSFAGHPFEHEVLTGQCVRIFTGGVLPEGTDTVIMQEHVEVEGKTIRIHAGENRAGQFISHVGEDVKIGQRILNRGRQLTAADIGLLASLGIPEVQVVRRLRVAFFSTGDELNTLGEPLSIGQIYDSNRYTLYSMLVQLGVDVIDLGVIRDKPDVVERAFLQAAQQSDVIITSGGVSVGEADFVVETLRRIGEVNFWKVAMKPGRPLTFGRIQQALFFGLPGNPVSVMVSFYAFLQPALWQLMGMSPPFRLQLRVPCITPLKKLAGRTEFQRGILEYNAEGRLQVRSTGKQSSSILSSMSQANCFIILPMECTEVRAGDEVTVEPLPHINMSHLISPI</sequence>
<comment type="catalytic activity">
    <reaction evidence="12">
        <text>adenylyl-molybdopterin + molybdate = Mo-molybdopterin + AMP + H(+)</text>
        <dbReference type="Rhea" id="RHEA:35047"/>
        <dbReference type="ChEBI" id="CHEBI:15378"/>
        <dbReference type="ChEBI" id="CHEBI:36264"/>
        <dbReference type="ChEBI" id="CHEBI:62727"/>
        <dbReference type="ChEBI" id="CHEBI:71302"/>
        <dbReference type="ChEBI" id="CHEBI:456215"/>
        <dbReference type="EC" id="2.10.1.1"/>
    </reaction>
</comment>
<dbReference type="FunFam" id="3.40.980.10:FF:000004">
    <property type="entry name" value="Molybdopterin molybdenumtransferase"/>
    <property type="match status" value="1"/>
</dbReference>
<evidence type="ECO:0000313" key="16">
    <source>
        <dbReference type="Proteomes" id="UP000005744"/>
    </source>
</evidence>
<dbReference type="InterPro" id="IPR001453">
    <property type="entry name" value="MoaB/Mog_dom"/>
</dbReference>
<gene>
    <name evidence="15" type="ORF">BegalDRAFT_1229</name>
</gene>
<dbReference type="InterPro" id="IPR005110">
    <property type="entry name" value="MoeA_linker/N"/>
</dbReference>
<reference evidence="15 16" key="1">
    <citation type="submission" date="2011-11" db="EMBL/GenBank/DDBJ databases">
        <title>Improved High-Quality Draft sequence of Beggiatoa alba B18lD.</title>
        <authorList>
            <consortium name="US DOE Joint Genome Institute"/>
            <person name="Lucas S."/>
            <person name="Han J."/>
            <person name="Lapidus A."/>
            <person name="Cheng J.-F."/>
            <person name="Goodwin L."/>
            <person name="Pitluck S."/>
            <person name="Peters L."/>
            <person name="Mikhailova N."/>
            <person name="Held B."/>
            <person name="Detter J.C."/>
            <person name="Han C."/>
            <person name="Tapia R."/>
            <person name="Land M."/>
            <person name="Hauser L."/>
            <person name="Kyrpides N."/>
            <person name="Ivanova N."/>
            <person name="Pagani I."/>
            <person name="Samuel K."/>
            <person name="Teske A."/>
            <person name="Mueller J."/>
            <person name="Woyke T."/>
        </authorList>
    </citation>
    <scope>NUCLEOTIDE SEQUENCE [LARGE SCALE GENOMIC DNA]</scope>
    <source>
        <strain evidence="15 16">B18LD</strain>
    </source>
</reference>
<dbReference type="NCBIfam" id="NF045515">
    <property type="entry name" value="Glp_gephyrin"/>
    <property type="match status" value="1"/>
</dbReference>
<dbReference type="Pfam" id="PF00994">
    <property type="entry name" value="MoCF_biosynth"/>
    <property type="match status" value="1"/>
</dbReference>
<dbReference type="EC" id="2.10.1.1" evidence="5 13"/>
<keyword evidence="9 13" id="KW-0479">Metal-binding</keyword>
<dbReference type="GO" id="GO:0061599">
    <property type="term" value="F:molybdopterin molybdotransferase activity"/>
    <property type="evidence" value="ECO:0007669"/>
    <property type="project" value="UniProtKB-UniRule"/>
</dbReference>
<dbReference type="GO" id="GO:0046872">
    <property type="term" value="F:metal ion binding"/>
    <property type="evidence" value="ECO:0007669"/>
    <property type="project" value="UniProtKB-UniRule"/>
</dbReference>
<dbReference type="eggNOG" id="COG0303">
    <property type="taxonomic scope" value="Bacteria"/>
</dbReference>
<dbReference type="SUPFAM" id="SSF53218">
    <property type="entry name" value="Molybdenum cofactor biosynthesis proteins"/>
    <property type="match status" value="1"/>
</dbReference>
<dbReference type="SMART" id="SM00852">
    <property type="entry name" value="MoCF_biosynth"/>
    <property type="match status" value="1"/>
</dbReference>
<dbReference type="GO" id="GO:0006777">
    <property type="term" value="P:Mo-molybdopterin cofactor biosynthetic process"/>
    <property type="evidence" value="ECO:0007669"/>
    <property type="project" value="UniProtKB-UniRule"/>
</dbReference>
<dbReference type="InterPro" id="IPR036425">
    <property type="entry name" value="MoaB/Mog-like_dom_sf"/>
</dbReference>
<dbReference type="PANTHER" id="PTHR10192:SF5">
    <property type="entry name" value="GEPHYRIN"/>
    <property type="match status" value="1"/>
</dbReference>
<dbReference type="Gene3D" id="2.40.340.10">
    <property type="entry name" value="MoeA, C-terminal, domain IV"/>
    <property type="match status" value="1"/>
</dbReference>
<dbReference type="HOGENOM" id="CLU_010186_7_0_6"/>
<dbReference type="InterPro" id="IPR005111">
    <property type="entry name" value="MoeA_C_domain_IV"/>
</dbReference>
<dbReference type="Gene3D" id="3.90.105.10">
    <property type="entry name" value="Molybdopterin biosynthesis moea protein, domain 2"/>
    <property type="match status" value="1"/>
</dbReference>
<evidence type="ECO:0000256" key="10">
    <source>
        <dbReference type="ARBA" id="ARBA00022842"/>
    </source>
</evidence>
<accession>I3CET6</accession>
<dbReference type="GO" id="GO:0005829">
    <property type="term" value="C:cytosol"/>
    <property type="evidence" value="ECO:0007669"/>
    <property type="project" value="TreeGrafter"/>
</dbReference>
<comment type="similarity">
    <text evidence="4 13">Belongs to the MoeA family.</text>
</comment>
<evidence type="ECO:0000313" key="15">
    <source>
        <dbReference type="EMBL" id="EIJ42129.1"/>
    </source>
</evidence>
<dbReference type="InterPro" id="IPR036135">
    <property type="entry name" value="MoeA_linker/N_sf"/>
</dbReference>
<comment type="function">
    <text evidence="2 13">Catalyzes the insertion of molybdate into adenylated molybdopterin with the concomitant release of AMP.</text>
</comment>
<dbReference type="SUPFAM" id="SSF63882">
    <property type="entry name" value="MoeA N-terminal region -like"/>
    <property type="match status" value="1"/>
</dbReference>
<dbReference type="InterPro" id="IPR038987">
    <property type="entry name" value="MoeA-like"/>
</dbReference>
<evidence type="ECO:0000256" key="2">
    <source>
        <dbReference type="ARBA" id="ARBA00002901"/>
    </source>
</evidence>
<proteinExistence type="inferred from homology"/>
<dbReference type="Pfam" id="PF03454">
    <property type="entry name" value="MoeA_C"/>
    <property type="match status" value="1"/>
</dbReference>
<evidence type="ECO:0000256" key="4">
    <source>
        <dbReference type="ARBA" id="ARBA00010763"/>
    </source>
</evidence>
<dbReference type="InterPro" id="IPR008284">
    <property type="entry name" value="MoCF_biosynth_CS"/>
</dbReference>
<dbReference type="RefSeq" id="WP_002684773.1">
    <property type="nucleotide sequence ID" value="NZ_JH600070.1"/>
</dbReference>
<evidence type="ECO:0000256" key="12">
    <source>
        <dbReference type="ARBA" id="ARBA00047317"/>
    </source>
</evidence>
<keyword evidence="7 13" id="KW-0500">Molybdenum</keyword>
<feature type="domain" description="MoaB/Mog" evidence="14">
    <location>
        <begin position="193"/>
        <end position="330"/>
    </location>
</feature>
<comment type="pathway">
    <text evidence="3 13">Cofactor biosynthesis; molybdopterin biosynthesis.</text>
</comment>
<evidence type="ECO:0000259" key="14">
    <source>
        <dbReference type="SMART" id="SM00852"/>
    </source>
</evidence>
<keyword evidence="10 13" id="KW-0460">Magnesium</keyword>
<dbReference type="STRING" id="395493.BegalDRAFT_1229"/>
<evidence type="ECO:0000256" key="7">
    <source>
        <dbReference type="ARBA" id="ARBA00022505"/>
    </source>
</evidence>
<evidence type="ECO:0000256" key="11">
    <source>
        <dbReference type="ARBA" id="ARBA00023150"/>
    </source>
</evidence>
<dbReference type="CDD" id="cd00887">
    <property type="entry name" value="MoeA"/>
    <property type="match status" value="1"/>
</dbReference>
<dbReference type="UniPathway" id="UPA00344"/>
<evidence type="ECO:0000256" key="8">
    <source>
        <dbReference type="ARBA" id="ARBA00022679"/>
    </source>
</evidence>